<dbReference type="Pfam" id="PF00010">
    <property type="entry name" value="HLH"/>
    <property type="match status" value="1"/>
</dbReference>
<dbReference type="Ensembl" id="ENSSPAT00000030587.1">
    <property type="protein sequence ID" value="ENSSPAP00000030095.1"/>
    <property type="gene ID" value="ENSSPAG00000022615.1"/>
</dbReference>
<sequence length="195" mass="21681">IKVVTQVFEFIYLFSSKVSKPMMEKRRRDRINHSLETLRLLMLESTKNEKLNNPKAEKAEILESVVEFLKTERKVKKGQKATTGVQSSEPRPTCSHQQSYHDGMRSCLLRVSQFVASKSQESGGTSGEPAKASFTLPEPQTHASTSGHKERSPAGDPAAPSSQHHQHGHSSGMLFPTVASAVFAPMTDPVWRPWP</sequence>
<organism evidence="8">
    <name type="scientific">Stegastes partitus</name>
    <name type="common">bicolor damselfish</name>
    <dbReference type="NCBI Taxonomy" id="144197"/>
    <lineage>
        <taxon>Eukaryota</taxon>
        <taxon>Metazoa</taxon>
        <taxon>Chordata</taxon>
        <taxon>Craniata</taxon>
        <taxon>Vertebrata</taxon>
        <taxon>Euteleostomi</taxon>
        <taxon>Actinopterygii</taxon>
        <taxon>Neopterygii</taxon>
        <taxon>Teleostei</taxon>
        <taxon>Neoteleostei</taxon>
        <taxon>Acanthomorphata</taxon>
        <taxon>Ovalentaria</taxon>
        <taxon>Pomacentridae</taxon>
        <taxon>Stegastes</taxon>
    </lineage>
</organism>
<evidence type="ECO:0000259" key="7">
    <source>
        <dbReference type="PROSITE" id="PS50888"/>
    </source>
</evidence>
<feature type="region of interest" description="Disordered" evidence="6">
    <location>
        <begin position="74"/>
        <end position="100"/>
    </location>
</feature>
<keyword evidence="4" id="KW-0804">Transcription</keyword>
<dbReference type="GeneTree" id="ENSGT00940000165786"/>
<dbReference type="PANTHER" id="PTHR10985">
    <property type="entry name" value="BASIC HELIX-LOOP-HELIX TRANSCRIPTION FACTOR, HES-RELATED"/>
    <property type="match status" value="1"/>
</dbReference>
<dbReference type="Gene3D" id="4.10.280.10">
    <property type="entry name" value="Helix-loop-helix DNA-binding domain"/>
    <property type="match status" value="1"/>
</dbReference>
<comment type="subcellular location">
    <subcellularLocation>
        <location evidence="1">Nucleus</location>
    </subcellularLocation>
</comment>
<evidence type="ECO:0000256" key="4">
    <source>
        <dbReference type="ARBA" id="ARBA00023163"/>
    </source>
</evidence>
<feature type="domain" description="BHLH" evidence="7">
    <location>
        <begin position="15"/>
        <end position="72"/>
    </location>
</feature>
<name>A0A3B5BAM5_9TELE</name>
<evidence type="ECO:0000256" key="3">
    <source>
        <dbReference type="ARBA" id="ARBA00023015"/>
    </source>
</evidence>
<evidence type="ECO:0000256" key="2">
    <source>
        <dbReference type="ARBA" id="ARBA00022491"/>
    </source>
</evidence>
<proteinExistence type="predicted"/>
<dbReference type="InterPro" id="IPR050370">
    <property type="entry name" value="HES_HEY"/>
</dbReference>
<keyword evidence="2" id="KW-0678">Repressor</keyword>
<dbReference type="InterPro" id="IPR032644">
    <property type="entry name" value="HES-7_bHLH-O"/>
</dbReference>
<feature type="compositionally biased region" description="Polar residues" evidence="6">
    <location>
        <begin position="80"/>
        <end position="100"/>
    </location>
</feature>
<dbReference type="InterPro" id="IPR011598">
    <property type="entry name" value="bHLH_dom"/>
</dbReference>
<evidence type="ECO:0000256" key="6">
    <source>
        <dbReference type="SAM" id="MobiDB-lite"/>
    </source>
</evidence>
<keyword evidence="5" id="KW-0539">Nucleus</keyword>
<dbReference type="CDD" id="cd11462">
    <property type="entry name" value="bHLH-O_HES7"/>
    <property type="match status" value="1"/>
</dbReference>
<dbReference type="PROSITE" id="PS50888">
    <property type="entry name" value="BHLH"/>
    <property type="match status" value="1"/>
</dbReference>
<reference evidence="8" key="1">
    <citation type="submission" date="2023-09" db="UniProtKB">
        <authorList>
            <consortium name="Ensembl"/>
        </authorList>
    </citation>
    <scope>IDENTIFICATION</scope>
</reference>
<dbReference type="SUPFAM" id="SSF47459">
    <property type="entry name" value="HLH, helix-loop-helix DNA-binding domain"/>
    <property type="match status" value="1"/>
</dbReference>
<evidence type="ECO:0000256" key="5">
    <source>
        <dbReference type="ARBA" id="ARBA00023242"/>
    </source>
</evidence>
<evidence type="ECO:0000313" key="8">
    <source>
        <dbReference type="Ensembl" id="ENSSPAP00000030095.1"/>
    </source>
</evidence>
<feature type="region of interest" description="Disordered" evidence="6">
    <location>
        <begin position="118"/>
        <end position="172"/>
    </location>
</feature>
<accession>A0A3B5BAM5</accession>
<dbReference type="STRING" id="144197.ENSSPAP00000030095"/>
<protein>
    <submittedName>
        <fullName evidence="8">Transcription factor HES-7.1-like</fullName>
    </submittedName>
</protein>
<dbReference type="GO" id="GO:0005634">
    <property type="term" value="C:nucleus"/>
    <property type="evidence" value="ECO:0007669"/>
    <property type="project" value="UniProtKB-SubCell"/>
</dbReference>
<dbReference type="GO" id="GO:0046983">
    <property type="term" value="F:protein dimerization activity"/>
    <property type="evidence" value="ECO:0007669"/>
    <property type="project" value="InterPro"/>
</dbReference>
<dbReference type="SMART" id="SM00353">
    <property type="entry name" value="HLH"/>
    <property type="match status" value="1"/>
</dbReference>
<keyword evidence="3" id="KW-0805">Transcription regulation</keyword>
<dbReference type="InterPro" id="IPR036638">
    <property type="entry name" value="HLH_DNA-bd_sf"/>
</dbReference>
<evidence type="ECO:0000256" key="1">
    <source>
        <dbReference type="ARBA" id="ARBA00004123"/>
    </source>
</evidence>
<dbReference type="AlphaFoldDB" id="A0A3B5BAM5"/>